<dbReference type="Pfam" id="PF03602">
    <property type="entry name" value="Cons_hypoth95"/>
    <property type="match status" value="1"/>
</dbReference>
<dbReference type="PROSITE" id="PS00092">
    <property type="entry name" value="N6_MTASE"/>
    <property type="match status" value="1"/>
</dbReference>
<name>A0ABM7AQD3_BORGP</name>
<dbReference type="RefSeq" id="WP_044007874.1">
    <property type="nucleotide sequence ID" value="NC_006156.1"/>
</dbReference>
<dbReference type="InterPro" id="IPR004398">
    <property type="entry name" value="RNA_MeTrfase_RsmD"/>
</dbReference>
<organism evidence="3 4">
    <name type="scientific">Borrelia garinii subsp. bavariensis (strain ATCC BAA-2496 / DSM 23469 / PBi)</name>
    <name type="common">Borreliella bavariensis</name>
    <dbReference type="NCBI Taxonomy" id="290434"/>
    <lineage>
        <taxon>Bacteria</taxon>
        <taxon>Pseudomonadati</taxon>
        <taxon>Spirochaetota</taxon>
        <taxon>Spirochaetia</taxon>
        <taxon>Spirochaetales</taxon>
        <taxon>Borreliaceae</taxon>
        <taxon>Borreliella</taxon>
    </lineage>
</organism>
<keyword evidence="2" id="KW-0808">Transferase</keyword>
<dbReference type="InterPro" id="IPR002052">
    <property type="entry name" value="DNA_methylase_N6_adenine_CS"/>
</dbReference>
<evidence type="ECO:0000313" key="3">
    <source>
        <dbReference type="EMBL" id="AZA26911.1"/>
    </source>
</evidence>
<evidence type="ECO:0000313" key="4">
    <source>
        <dbReference type="Proteomes" id="UP000274630"/>
    </source>
</evidence>
<gene>
    <name evidence="3" type="primary">rsmD</name>
    <name evidence="3" type="ORF">DB299_03280</name>
</gene>
<dbReference type="PIRSF" id="PIRSF004553">
    <property type="entry name" value="CHP00095"/>
    <property type="match status" value="1"/>
</dbReference>
<sequence>MFLKIVLKFLFMYVSSGKYKGRKILFPNKTGAVRPVMSLVREAFFSIIFKDIINSKFLDVFAGTGIMSVEALSRGASLAHLVECNKKTKITLVKNFSFVEEFYKFFFQRAEDFLGKKDLFYDFIYLDPPFNYKNKINLLEIISKGKILNDKVNIIMHCPFGEDLDINTSKFSVYNLKRYGGSKLIFLRML</sequence>
<dbReference type="GeneID" id="45161000"/>
<keyword evidence="1" id="KW-0489">Methyltransferase</keyword>
<dbReference type="Gene3D" id="3.40.50.150">
    <property type="entry name" value="Vaccinia Virus protein VP39"/>
    <property type="match status" value="1"/>
</dbReference>
<dbReference type="PANTHER" id="PTHR43542:SF1">
    <property type="entry name" value="METHYLTRANSFERASE"/>
    <property type="match status" value="1"/>
</dbReference>
<protein>
    <submittedName>
        <fullName evidence="3">16S rRNA (Guanine(966)-N(2))-methyltransferase RsmD</fullName>
    </submittedName>
</protein>
<dbReference type="PANTHER" id="PTHR43542">
    <property type="entry name" value="METHYLTRANSFERASE"/>
    <property type="match status" value="1"/>
</dbReference>
<evidence type="ECO:0000256" key="2">
    <source>
        <dbReference type="ARBA" id="ARBA00022679"/>
    </source>
</evidence>
<reference evidence="4" key="1">
    <citation type="submission" date="2018-04" db="EMBL/GenBank/DDBJ databases">
        <title>Whole Genome Assembly of Borrelia bavariensis PBi.</title>
        <authorList>
            <person name="Margos G."/>
        </authorList>
    </citation>
    <scope>NUCLEOTIDE SEQUENCE [LARGE SCALE GENOMIC DNA]</scope>
    <source>
        <strain evidence="4">PBi</strain>
    </source>
</reference>
<dbReference type="CDD" id="cd02440">
    <property type="entry name" value="AdoMet_MTases"/>
    <property type="match status" value="1"/>
</dbReference>
<dbReference type="InterPro" id="IPR029063">
    <property type="entry name" value="SAM-dependent_MTases_sf"/>
</dbReference>
<evidence type="ECO:0000256" key="1">
    <source>
        <dbReference type="ARBA" id="ARBA00022603"/>
    </source>
</evidence>
<dbReference type="Proteomes" id="UP000274630">
    <property type="component" value="Chromosome"/>
</dbReference>
<dbReference type="SUPFAM" id="SSF53335">
    <property type="entry name" value="S-adenosyl-L-methionine-dependent methyltransferases"/>
    <property type="match status" value="1"/>
</dbReference>
<dbReference type="EMBL" id="CP028872">
    <property type="protein sequence ID" value="AZA26911.1"/>
    <property type="molecule type" value="Genomic_DNA"/>
</dbReference>
<proteinExistence type="predicted"/>
<dbReference type="NCBIfam" id="TIGR00095">
    <property type="entry name" value="16S rRNA (guanine(966)-N(2))-methyltransferase RsmD"/>
    <property type="match status" value="1"/>
</dbReference>
<accession>A0ABM7AQD3</accession>
<keyword evidence="4" id="KW-1185">Reference proteome</keyword>